<dbReference type="Proteomes" id="UP001141552">
    <property type="component" value="Unassembled WGS sequence"/>
</dbReference>
<evidence type="ECO:0000256" key="2">
    <source>
        <dbReference type="SAM" id="MobiDB-lite"/>
    </source>
</evidence>
<dbReference type="GO" id="GO:0030289">
    <property type="term" value="C:protein phosphatase 4 complex"/>
    <property type="evidence" value="ECO:0007669"/>
    <property type="project" value="InterPro"/>
</dbReference>
<evidence type="ECO:0000313" key="3">
    <source>
        <dbReference type="EMBL" id="KAJ4846135.1"/>
    </source>
</evidence>
<dbReference type="AlphaFoldDB" id="A0A9Q0JMJ0"/>
<protein>
    <recommendedName>
        <fullName evidence="5">Serine/threonine-protein phosphatase 4 regulatory subunit 2</fullName>
    </recommendedName>
</protein>
<reference evidence="3" key="1">
    <citation type="submission" date="2022-02" db="EMBL/GenBank/DDBJ databases">
        <authorList>
            <person name="Henning P.M."/>
            <person name="McCubbin A.G."/>
            <person name="Shore J.S."/>
        </authorList>
    </citation>
    <scope>NUCLEOTIDE SEQUENCE</scope>
    <source>
        <strain evidence="3">F60SS</strain>
        <tissue evidence="3">Leaves</tissue>
    </source>
</reference>
<proteinExistence type="inferred from homology"/>
<reference evidence="3" key="2">
    <citation type="journal article" date="2023" name="Plants (Basel)">
        <title>Annotation of the Turnera subulata (Passifloraceae) Draft Genome Reveals the S-Locus Evolved after the Divergence of Turneroideae from Passifloroideae in a Stepwise Manner.</title>
        <authorList>
            <person name="Henning P.M."/>
            <person name="Roalson E.H."/>
            <person name="Mir W."/>
            <person name="McCubbin A.G."/>
            <person name="Shore J.S."/>
        </authorList>
    </citation>
    <scope>NUCLEOTIDE SEQUENCE</scope>
    <source>
        <strain evidence="3">F60SS</strain>
    </source>
</reference>
<keyword evidence="4" id="KW-1185">Reference proteome</keyword>
<comment type="similarity">
    <text evidence="1">Belongs to the PPP4R2 family.</text>
</comment>
<organism evidence="3 4">
    <name type="scientific">Turnera subulata</name>
    <dbReference type="NCBI Taxonomy" id="218843"/>
    <lineage>
        <taxon>Eukaryota</taxon>
        <taxon>Viridiplantae</taxon>
        <taxon>Streptophyta</taxon>
        <taxon>Embryophyta</taxon>
        <taxon>Tracheophyta</taxon>
        <taxon>Spermatophyta</taxon>
        <taxon>Magnoliopsida</taxon>
        <taxon>eudicotyledons</taxon>
        <taxon>Gunneridae</taxon>
        <taxon>Pentapetalae</taxon>
        <taxon>rosids</taxon>
        <taxon>fabids</taxon>
        <taxon>Malpighiales</taxon>
        <taxon>Passifloraceae</taxon>
        <taxon>Turnera</taxon>
    </lineage>
</organism>
<sequence>MENRNFVCRHDWDKLKRMLSFQLKQVLSEYPEAQKSIEEQKSSLGETFTELVRRLDEAIQSFYEGPPFTLQRICEILLDASSIYPNLSKLSQALEKNLSVTSTLTVSPNPYPQEIKQPAKSDEASEELTDQSRSVQNGVEPMVEDREAVAPPVEGPYIEDDVAIDMEAFEEIDGASETNAAPTANS</sequence>
<evidence type="ECO:0000256" key="1">
    <source>
        <dbReference type="ARBA" id="ARBA00009207"/>
    </source>
</evidence>
<dbReference type="InterPro" id="IPR015267">
    <property type="entry name" value="PPP4R2"/>
</dbReference>
<dbReference type="GO" id="GO:0005634">
    <property type="term" value="C:nucleus"/>
    <property type="evidence" value="ECO:0007669"/>
    <property type="project" value="TreeGrafter"/>
</dbReference>
<dbReference type="GO" id="GO:0019888">
    <property type="term" value="F:protein phosphatase regulator activity"/>
    <property type="evidence" value="ECO:0007669"/>
    <property type="project" value="InterPro"/>
</dbReference>
<dbReference type="PANTHER" id="PTHR16487:SF0">
    <property type="entry name" value="PROTEIN PHOSPHATASE 4 REGULATORY SUBUNIT 2-RELATED"/>
    <property type="match status" value="1"/>
</dbReference>
<gene>
    <name evidence="3" type="ORF">Tsubulata_048361</name>
</gene>
<evidence type="ECO:0008006" key="5">
    <source>
        <dbReference type="Google" id="ProtNLM"/>
    </source>
</evidence>
<dbReference type="OrthoDB" id="341898at2759"/>
<dbReference type="Pfam" id="PF09184">
    <property type="entry name" value="PPP4R2"/>
    <property type="match status" value="1"/>
</dbReference>
<name>A0A9Q0JMJ0_9ROSI</name>
<dbReference type="GO" id="GO:0005737">
    <property type="term" value="C:cytoplasm"/>
    <property type="evidence" value="ECO:0007669"/>
    <property type="project" value="TreeGrafter"/>
</dbReference>
<feature type="region of interest" description="Disordered" evidence="2">
    <location>
        <begin position="105"/>
        <end position="157"/>
    </location>
</feature>
<accession>A0A9Q0JMJ0</accession>
<dbReference type="EMBL" id="JAKUCV010001504">
    <property type="protein sequence ID" value="KAJ4846135.1"/>
    <property type="molecule type" value="Genomic_DNA"/>
</dbReference>
<comment type="caution">
    <text evidence="3">The sequence shown here is derived from an EMBL/GenBank/DDBJ whole genome shotgun (WGS) entry which is preliminary data.</text>
</comment>
<dbReference type="PANTHER" id="PTHR16487">
    <property type="entry name" value="PPP4R2-RELATED PROTEIN"/>
    <property type="match status" value="1"/>
</dbReference>
<evidence type="ECO:0000313" key="4">
    <source>
        <dbReference type="Proteomes" id="UP001141552"/>
    </source>
</evidence>